<feature type="compositionally biased region" description="Low complexity" evidence="5">
    <location>
        <begin position="330"/>
        <end position="349"/>
    </location>
</feature>
<evidence type="ECO:0000256" key="2">
    <source>
        <dbReference type="ARBA" id="ARBA00022692"/>
    </source>
</evidence>
<keyword evidence="4 6" id="KW-0472">Membrane</keyword>
<name>A0A937RIN4_9ACTN</name>
<feature type="transmembrane region" description="Helical" evidence="6">
    <location>
        <begin position="117"/>
        <end position="135"/>
    </location>
</feature>
<dbReference type="GO" id="GO:0016020">
    <property type="term" value="C:membrane"/>
    <property type="evidence" value="ECO:0007669"/>
    <property type="project" value="UniProtKB-SubCell"/>
</dbReference>
<accession>A0A937RIN4</accession>
<keyword evidence="9" id="KW-1185">Reference proteome</keyword>
<dbReference type="Pfam" id="PF14378">
    <property type="entry name" value="PAP2_3"/>
    <property type="match status" value="1"/>
</dbReference>
<keyword evidence="3 6" id="KW-1133">Transmembrane helix</keyword>
<evidence type="ECO:0000256" key="3">
    <source>
        <dbReference type="ARBA" id="ARBA00022989"/>
    </source>
</evidence>
<feature type="region of interest" description="Disordered" evidence="5">
    <location>
        <begin position="1"/>
        <end position="35"/>
    </location>
</feature>
<dbReference type="PANTHER" id="PTHR31310">
    <property type="match status" value="1"/>
</dbReference>
<proteinExistence type="predicted"/>
<evidence type="ECO:0000313" key="8">
    <source>
        <dbReference type="EMBL" id="MBL7630912.1"/>
    </source>
</evidence>
<evidence type="ECO:0000259" key="7">
    <source>
        <dbReference type="Pfam" id="PF14378"/>
    </source>
</evidence>
<evidence type="ECO:0000256" key="5">
    <source>
        <dbReference type="SAM" id="MobiDB-lite"/>
    </source>
</evidence>
<evidence type="ECO:0000313" key="9">
    <source>
        <dbReference type="Proteomes" id="UP000604475"/>
    </source>
</evidence>
<dbReference type="Proteomes" id="UP000604475">
    <property type="component" value="Unassembled WGS sequence"/>
</dbReference>
<organism evidence="8 9">
    <name type="scientific">Frankia nepalensis</name>
    <dbReference type="NCBI Taxonomy" id="1836974"/>
    <lineage>
        <taxon>Bacteria</taxon>
        <taxon>Bacillati</taxon>
        <taxon>Actinomycetota</taxon>
        <taxon>Actinomycetes</taxon>
        <taxon>Frankiales</taxon>
        <taxon>Frankiaceae</taxon>
        <taxon>Frankia</taxon>
    </lineage>
</organism>
<dbReference type="RefSeq" id="WP_203031820.1">
    <property type="nucleotide sequence ID" value="NZ_JAEACQ010000256.1"/>
</dbReference>
<comment type="caution">
    <text evidence="8">The sequence shown here is derived from an EMBL/GenBank/DDBJ whole genome shotgun (WGS) entry which is preliminary data.</text>
</comment>
<feature type="compositionally biased region" description="Pro residues" evidence="5">
    <location>
        <begin position="362"/>
        <end position="374"/>
    </location>
</feature>
<feature type="transmembrane region" description="Helical" evidence="6">
    <location>
        <begin position="202"/>
        <end position="221"/>
    </location>
</feature>
<protein>
    <submittedName>
        <fullName evidence="8">Phosphatase PAP2 family protein</fullName>
    </submittedName>
</protein>
<sequence length="418" mass="44190">MVSIPCPSAGDRSPFRRPAEPAAGLARSTTPATRPRRSRARRLASSFAFYVGQVLLLGGLFMVYRLGRSVADGRQDEALQNALNVWHFERLLDLPNESGIQRLALHSTDLLEWANRFYIGVHFPAAIAFLLWVLVFQRAHWPRVRNVIMLSTGVALVIHILYPLAPPRFLPAVSPDIPFVDTGVVIGPSAYAAPGAEAANQYAAMPSLHVGWAILEAWGVITILRWRARWLAIAHPVVTALVVVITANHYWLDGLIGGGLVYGAVLLTRPARWRRLTDVTLAPARRVRAVLSPRQPALPGIPGQAVPRPALVEPRPPGSLARVLPPPPATATVGPATATVGPAAATVGPIGPTAGQVAPDPGSRPPLSAPPVSAPRPGAEGAGRGEPETAGELTTAAGYDVSQGSSSAIPDRPGPVVS</sequence>
<dbReference type="CDD" id="cd03386">
    <property type="entry name" value="PAP2_Aur1_like"/>
    <property type="match status" value="1"/>
</dbReference>
<feature type="transmembrane region" description="Helical" evidence="6">
    <location>
        <begin position="228"/>
        <end position="245"/>
    </location>
</feature>
<reference evidence="8" key="1">
    <citation type="submission" date="2020-12" db="EMBL/GenBank/DDBJ databases">
        <title>Genomic characterization of non-nitrogen-fixing Frankia strains.</title>
        <authorList>
            <person name="Carlos-Shanley C."/>
            <person name="Guerra T."/>
            <person name="Hahn D."/>
        </authorList>
    </citation>
    <scope>NUCLEOTIDE SEQUENCE</scope>
    <source>
        <strain evidence="8">CN6</strain>
    </source>
</reference>
<comment type="subcellular location">
    <subcellularLocation>
        <location evidence="1">Membrane</location>
        <topology evidence="1">Multi-pass membrane protein</topology>
    </subcellularLocation>
</comment>
<feature type="transmembrane region" description="Helical" evidence="6">
    <location>
        <begin position="43"/>
        <end position="64"/>
    </location>
</feature>
<dbReference type="InterPro" id="IPR052185">
    <property type="entry name" value="IPC_Synthase-Related"/>
</dbReference>
<feature type="domain" description="Inositolphosphotransferase Aur1/Ipt1" evidence="7">
    <location>
        <begin position="85"/>
        <end position="265"/>
    </location>
</feature>
<feature type="region of interest" description="Disordered" evidence="5">
    <location>
        <begin position="298"/>
        <end position="418"/>
    </location>
</feature>
<evidence type="ECO:0000256" key="1">
    <source>
        <dbReference type="ARBA" id="ARBA00004141"/>
    </source>
</evidence>
<feature type="transmembrane region" description="Helical" evidence="6">
    <location>
        <begin position="147"/>
        <end position="165"/>
    </location>
</feature>
<dbReference type="InterPro" id="IPR026841">
    <property type="entry name" value="Aur1/Ipt1"/>
</dbReference>
<dbReference type="PANTHER" id="PTHR31310:SF7">
    <property type="entry name" value="PA-PHOSPHATASE RELATED-FAMILY PROTEIN DDB_G0268928"/>
    <property type="match status" value="1"/>
</dbReference>
<evidence type="ECO:0000256" key="4">
    <source>
        <dbReference type="ARBA" id="ARBA00023136"/>
    </source>
</evidence>
<dbReference type="AlphaFoldDB" id="A0A937RIN4"/>
<evidence type="ECO:0000256" key="6">
    <source>
        <dbReference type="SAM" id="Phobius"/>
    </source>
</evidence>
<gene>
    <name evidence="8" type="ORF">I7412_27865</name>
</gene>
<keyword evidence="2 6" id="KW-0812">Transmembrane</keyword>
<dbReference type="EMBL" id="JAEACQ010000256">
    <property type="protein sequence ID" value="MBL7630912.1"/>
    <property type="molecule type" value="Genomic_DNA"/>
</dbReference>